<dbReference type="AlphaFoldDB" id="A0A4R6II43"/>
<sequence>MKKLLLCAFAAVSIIACNSNKESKMDSADVSANEIAVTSADTAASKIVKTADMRFRVKDVQSTKEKLSAAIRAEGGTLMEFNVESVVRREEKVKYSADSLLQLTSYTREGTVVAQVPSAQLDEFTDKVVKLAAFVDRQSLKLDDQSLQYLSNNLKNQNKAAAVGQMNANAAKKSKDIATTQDIKDAAVDSRIHNMYIDKAVKYSTITLSFYQDNTVSRSVVENDELSDFRPAFWSRMTLNIANGWSIFMEFILLLANLWVWILLGIAGYFLYRQLTKKALQK</sequence>
<gene>
    <name evidence="3" type="ORF">CLV32_2712</name>
</gene>
<reference evidence="3 4" key="1">
    <citation type="submission" date="2019-03" db="EMBL/GenBank/DDBJ databases">
        <title>Genomic Encyclopedia of Archaeal and Bacterial Type Strains, Phase II (KMG-II): from individual species to whole genera.</title>
        <authorList>
            <person name="Goeker M."/>
        </authorList>
    </citation>
    <scope>NUCLEOTIDE SEQUENCE [LARGE SCALE GENOMIC DNA]</scope>
    <source>
        <strain evidence="3 4">DSM 19034</strain>
    </source>
</reference>
<dbReference type="InterPro" id="IPR025645">
    <property type="entry name" value="DUF4349"/>
</dbReference>
<comment type="caution">
    <text evidence="3">The sequence shown here is derived from an EMBL/GenBank/DDBJ whole genome shotgun (WGS) entry which is preliminary data.</text>
</comment>
<evidence type="ECO:0000256" key="1">
    <source>
        <dbReference type="SAM" id="Phobius"/>
    </source>
</evidence>
<keyword evidence="1" id="KW-1133">Transmembrane helix</keyword>
<dbReference type="Pfam" id="PF14257">
    <property type="entry name" value="DUF4349"/>
    <property type="match status" value="1"/>
</dbReference>
<dbReference type="PROSITE" id="PS51257">
    <property type="entry name" value="PROKAR_LIPOPROTEIN"/>
    <property type="match status" value="1"/>
</dbReference>
<dbReference type="RefSeq" id="WP_243732311.1">
    <property type="nucleotide sequence ID" value="NZ_SNWM01000003.1"/>
</dbReference>
<evidence type="ECO:0000313" key="4">
    <source>
        <dbReference type="Proteomes" id="UP000295499"/>
    </source>
</evidence>
<feature type="transmembrane region" description="Helical" evidence="1">
    <location>
        <begin position="245"/>
        <end position="272"/>
    </location>
</feature>
<keyword evidence="1" id="KW-0812">Transmembrane</keyword>
<organism evidence="3 4">
    <name type="scientific">Pedobacter duraquae</name>
    <dbReference type="NCBI Taxonomy" id="425511"/>
    <lineage>
        <taxon>Bacteria</taxon>
        <taxon>Pseudomonadati</taxon>
        <taxon>Bacteroidota</taxon>
        <taxon>Sphingobacteriia</taxon>
        <taxon>Sphingobacteriales</taxon>
        <taxon>Sphingobacteriaceae</taxon>
        <taxon>Pedobacter</taxon>
    </lineage>
</organism>
<keyword evidence="1" id="KW-0472">Membrane</keyword>
<feature type="domain" description="DUF4349" evidence="2">
    <location>
        <begin position="46"/>
        <end position="273"/>
    </location>
</feature>
<dbReference type="Proteomes" id="UP000295499">
    <property type="component" value="Unassembled WGS sequence"/>
</dbReference>
<evidence type="ECO:0000259" key="2">
    <source>
        <dbReference type="Pfam" id="PF14257"/>
    </source>
</evidence>
<proteinExistence type="predicted"/>
<protein>
    <submittedName>
        <fullName evidence="3">Uncharacterized protein DUF4349</fullName>
    </submittedName>
</protein>
<keyword evidence="4" id="KW-1185">Reference proteome</keyword>
<name>A0A4R6II43_9SPHI</name>
<accession>A0A4R6II43</accession>
<evidence type="ECO:0000313" key="3">
    <source>
        <dbReference type="EMBL" id="TDO21607.1"/>
    </source>
</evidence>
<dbReference type="EMBL" id="SNWM01000003">
    <property type="protein sequence ID" value="TDO21607.1"/>
    <property type="molecule type" value="Genomic_DNA"/>
</dbReference>